<comment type="function">
    <text evidence="7">May be involved in cell wall biosynthesis.</text>
</comment>
<keyword evidence="5" id="KW-0325">Glycoprotein</keyword>
<dbReference type="PANTHER" id="PTHR31889">
    <property type="entry name" value="FUCOSYLTRANSFERASE 2-RELATED"/>
    <property type="match status" value="1"/>
</dbReference>
<gene>
    <name evidence="8" type="ORF">RJ641_009371</name>
</gene>
<evidence type="ECO:0000256" key="6">
    <source>
        <dbReference type="ARBA" id="ARBA00023316"/>
    </source>
</evidence>
<dbReference type="InterPro" id="IPR004938">
    <property type="entry name" value="XG_FTase"/>
</dbReference>
<dbReference type="GO" id="GO:0009969">
    <property type="term" value="P:xyloglucan biosynthetic process"/>
    <property type="evidence" value="ECO:0007669"/>
    <property type="project" value="TreeGrafter"/>
</dbReference>
<dbReference type="GO" id="GO:0032580">
    <property type="term" value="C:Golgi cisterna membrane"/>
    <property type="evidence" value="ECO:0007669"/>
    <property type="project" value="UniProtKB-SubCell"/>
</dbReference>
<evidence type="ECO:0000313" key="9">
    <source>
        <dbReference type="Proteomes" id="UP001370490"/>
    </source>
</evidence>
<comment type="caution">
    <text evidence="8">The sequence shown here is derived from an EMBL/GenBank/DDBJ whole genome shotgun (WGS) entry which is preliminary data.</text>
</comment>
<dbReference type="GO" id="GO:0042546">
    <property type="term" value="P:cell wall biogenesis"/>
    <property type="evidence" value="ECO:0007669"/>
    <property type="project" value="InterPro"/>
</dbReference>
<keyword evidence="2 7" id="KW-0328">Glycosyltransferase</keyword>
<dbReference type="GO" id="GO:0008107">
    <property type="term" value="F:galactoside 2-alpha-L-fucosyltransferase activity"/>
    <property type="evidence" value="ECO:0007669"/>
    <property type="project" value="InterPro"/>
</dbReference>
<dbReference type="PANTHER" id="PTHR31889:SF2">
    <property type="entry name" value="FUCOSYLTRANSFERASE 3"/>
    <property type="match status" value="1"/>
</dbReference>
<keyword evidence="4 7" id="KW-0333">Golgi apparatus</keyword>
<dbReference type="GO" id="GO:0071555">
    <property type="term" value="P:cell wall organization"/>
    <property type="evidence" value="ECO:0007669"/>
    <property type="project" value="UniProtKB-UniRule"/>
</dbReference>
<proteinExistence type="inferred from homology"/>
<comment type="similarity">
    <text evidence="1 7">Belongs to the glycosyltransferase 37 family.</text>
</comment>
<dbReference type="FunFam" id="3.40.50.11340:FF:000005">
    <property type="entry name" value="Galactoside 2-alpha-L-fucosyltransferase"/>
    <property type="match status" value="1"/>
</dbReference>
<evidence type="ECO:0000256" key="2">
    <source>
        <dbReference type="ARBA" id="ARBA00022676"/>
    </source>
</evidence>
<evidence type="ECO:0000256" key="3">
    <source>
        <dbReference type="ARBA" id="ARBA00022679"/>
    </source>
</evidence>
<keyword evidence="9" id="KW-1185">Reference proteome</keyword>
<dbReference type="AlphaFoldDB" id="A0AAN8V002"/>
<protein>
    <recommendedName>
        <fullName evidence="7">Fucosyltransferase</fullName>
        <ecNumber evidence="7">2.4.1.-</ecNumber>
    </recommendedName>
</protein>
<evidence type="ECO:0000313" key="8">
    <source>
        <dbReference type="EMBL" id="KAK6925045.1"/>
    </source>
</evidence>
<evidence type="ECO:0000256" key="1">
    <source>
        <dbReference type="ARBA" id="ARBA00010481"/>
    </source>
</evidence>
<reference evidence="8 9" key="1">
    <citation type="submission" date="2023-12" db="EMBL/GenBank/DDBJ databases">
        <title>A high-quality genome assembly for Dillenia turbinata (Dilleniales).</title>
        <authorList>
            <person name="Chanderbali A."/>
        </authorList>
    </citation>
    <scope>NUCLEOTIDE SEQUENCE [LARGE SCALE GENOMIC DNA]</scope>
    <source>
        <strain evidence="8">LSX21</strain>
        <tissue evidence="8">Leaf</tissue>
    </source>
</reference>
<evidence type="ECO:0000256" key="4">
    <source>
        <dbReference type="ARBA" id="ARBA00023034"/>
    </source>
</evidence>
<dbReference type="EMBL" id="JBAMMX010000016">
    <property type="protein sequence ID" value="KAK6925045.1"/>
    <property type="molecule type" value="Genomic_DNA"/>
</dbReference>
<dbReference type="Gene3D" id="3.40.50.11340">
    <property type="match status" value="1"/>
</dbReference>
<dbReference type="EC" id="2.4.1.-" evidence="7"/>
<accession>A0AAN8V002</accession>
<keyword evidence="3 7" id="KW-0808">Transferase</keyword>
<evidence type="ECO:0000256" key="7">
    <source>
        <dbReference type="RuleBase" id="RU367004"/>
    </source>
</evidence>
<dbReference type="Proteomes" id="UP001370490">
    <property type="component" value="Unassembled WGS sequence"/>
</dbReference>
<sequence>MKLSIDGADLIQHPTTNPWNNSSLVAMLDHQTLNYLVWVSFSGLGNRILTLASAFLYAFLTDQALLVDRGVDMDDLSCEPFPGIFWLLPLDFPITDQFNSLDQNYPYCYGKMVQHDAATNFNGTARAPFVYLHLAHDYNFHDKLFFCDQDQSFLAKAPWLVMKTDNYSVPSPFLIPSFAQELNNLFLEKETVFHLVCRYLFPQTNSVWGLITRNYQAYLAKADERKGIQIRVFDTGVGPFQHILDQILACTMKENLLPDINLHDPVSSPSGIRKSKVVLMISLNSVF</sequence>
<keyword evidence="6 7" id="KW-0961">Cell wall biogenesis/degradation</keyword>
<organism evidence="8 9">
    <name type="scientific">Dillenia turbinata</name>
    <dbReference type="NCBI Taxonomy" id="194707"/>
    <lineage>
        <taxon>Eukaryota</taxon>
        <taxon>Viridiplantae</taxon>
        <taxon>Streptophyta</taxon>
        <taxon>Embryophyta</taxon>
        <taxon>Tracheophyta</taxon>
        <taxon>Spermatophyta</taxon>
        <taxon>Magnoliopsida</taxon>
        <taxon>eudicotyledons</taxon>
        <taxon>Gunneridae</taxon>
        <taxon>Pentapetalae</taxon>
        <taxon>Dilleniales</taxon>
        <taxon>Dilleniaceae</taxon>
        <taxon>Dillenia</taxon>
    </lineage>
</organism>
<evidence type="ECO:0000256" key="5">
    <source>
        <dbReference type="ARBA" id="ARBA00023180"/>
    </source>
</evidence>
<dbReference type="Pfam" id="PF03254">
    <property type="entry name" value="XG_FTase"/>
    <property type="match status" value="1"/>
</dbReference>
<name>A0AAN8V002_9MAGN</name>
<comment type="subcellular location">
    <subcellularLocation>
        <location evidence="7">Golgi apparatus</location>
        <location evidence="7">Golgi stack membrane</location>
        <topology evidence="7">Single-pass type II membrane protein</topology>
    </subcellularLocation>
</comment>